<proteinExistence type="predicted"/>
<dbReference type="AlphaFoldDB" id="A0A9Q4GGV5"/>
<evidence type="ECO:0000256" key="2">
    <source>
        <dbReference type="ARBA" id="ARBA00023172"/>
    </source>
</evidence>
<dbReference type="Pfam" id="PF15915">
    <property type="entry name" value="BAT"/>
    <property type="match status" value="1"/>
</dbReference>
<name>A0A9Q4GGV5_9EURY</name>
<dbReference type="PANTHER" id="PTHR34236:SF1">
    <property type="entry name" value="DIMETHYL SULFOXIDE REDUCTASE TRANSCRIPTIONAL ACTIVATOR"/>
    <property type="match status" value="1"/>
</dbReference>
<evidence type="ECO:0000313" key="5">
    <source>
        <dbReference type="Proteomes" id="UP001149411"/>
    </source>
</evidence>
<dbReference type="CDD" id="cd00397">
    <property type="entry name" value="DNA_BRE_C"/>
    <property type="match status" value="1"/>
</dbReference>
<dbReference type="GO" id="GO:0006310">
    <property type="term" value="P:DNA recombination"/>
    <property type="evidence" value="ECO:0007669"/>
    <property type="project" value="UniProtKB-KW"/>
</dbReference>
<dbReference type="InterPro" id="IPR002104">
    <property type="entry name" value="Integrase_catalytic"/>
</dbReference>
<keyword evidence="1" id="KW-0804">Transcription</keyword>
<comment type="caution">
    <text evidence="4">The sequence shown here is derived from an EMBL/GenBank/DDBJ whole genome shotgun (WGS) entry which is preliminary data.</text>
</comment>
<reference evidence="4" key="1">
    <citation type="submission" date="2022-09" db="EMBL/GenBank/DDBJ databases">
        <title>Haloadaptaus new haloarchaeum isolated from saline soil.</title>
        <authorList>
            <person name="Duran-Viseras A."/>
            <person name="Sanchez-Porro C."/>
            <person name="Ventosa A."/>
        </authorList>
    </citation>
    <scope>NUCLEOTIDE SEQUENCE</scope>
    <source>
        <strain evidence="4">F3-133</strain>
    </source>
</reference>
<dbReference type="Pfam" id="PF00589">
    <property type="entry name" value="Phage_integrase"/>
    <property type="match status" value="1"/>
</dbReference>
<dbReference type="RefSeq" id="WP_266087136.1">
    <property type="nucleotide sequence ID" value="NZ_RKLV01000006.1"/>
</dbReference>
<protein>
    <submittedName>
        <fullName evidence="4">Helix-turn-helix domain-containing protein</fullName>
    </submittedName>
</protein>
<dbReference type="InterPro" id="IPR031803">
    <property type="entry name" value="BAT_GAF/HTH-assoc"/>
</dbReference>
<evidence type="ECO:0000313" key="4">
    <source>
        <dbReference type="EMBL" id="MCX2819127.1"/>
    </source>
</evidence>
<keyword evidence="1" id="KW-0805">Transcription regulation</keyword>
<evidence type="ECO:0000256" key="1">
    <source>
        <dbReference type="ARBA" id="ARBA00023015"/>
    </source>
</evidence>
<dbReference type="PANTHER" id="PTHR34236">
    <property type="entry name" value="DIMETHYL SULFOXIDE REDUCTASE TRANSCRIPTIONAL ACTIVATOR"/>
    <property type="match status" value="1"/>
</dbReference>
<dbReference type="EMBL" id="RKLV01000006">
    <property type="protein sequence ID" value="MCX2819127.1"/>
    <property type="molecule type" value="Genomic_DNA"/>
</dbReference>
<accession>A0A9Q4GGV5</accession>
<organism evidence="4 5">
    <name type="scientific">Halorutilus salinus</name>
    <dbReference type="NCBI Taxonomy" id="2487751"/>
    <lineage>
        <taxon>Archaea</taxon>
        <taxon>Methanobacteriati</taxon>
        <taxon>Methanobacteriota</taxon>
        <taxon>Stenosarchaea group</taxon>
        <taxon>Halobacteria</taxon>
        <taxon>Halorutilales</taxon>
        <taxon>Halorutilaceae</taxon>
        <taxon>Halorutilus</taxon>
    </lineage>
</organism>
<sequence length="543" mass="58999">MEHRLSTPGYEGLVDASRTYRQRLVVRLAGEAGLRASEIGRLRPSDRRELDDFHGSALRVRETDGERTAYIPPGLDAEFVRYVNSSRVSDDERLIDVSERRIQMVVSEAGEAAADETGIEDLRDVSPGDLRDRFARHALVEEGLDPNAVKTAGGWSSLGSLERHVEEPCIDEVFTAFERERTRRASDTSLVAVVEAAVEADDRDEKIEAVCEALASAYGFAWMERLGVDGTPSIEAVFGASEDTVDGARAELPDKVDGVSVADDVGDAGEVLAVPVEHGGRRFGTVGVGSKDGFGGDAYDSLGVVGRHLGHALTAERRRKALSADTVVEIELRTTDDGDFLVSLSDRFGCEFDLRSVVSSSESVDILHVTLRGTDSTNVLEAVGDFEGVDDFRLVEQEGSEALIEFSVSGGSVVRLLHGYGTRISKAVFDEGSGMVVADSAHGLDLQTVVDGIKETFPQTYLAGKHEVDREPQPTQGFVEDVTARLTDRQEDALRAAYFGGYFDWPRGSTAEEIADSMDISSPTLHNHLRKGQREILSALFDE</sequence>
<dbReference type="Gene3D" id="1.10.443.10">
    <property type="entry name" value="Intergrase catalytic core"/>
    <property type="match status" value="1"/>
</dbReference>
<dbReference type="InterPro" id="IPR007050">
    <property type="entry name" value="HTH_bacterioopsin"/>
</dbReference>
<gene>
    <name evidence="4" type="ORF">EGH25_07150</name>
</gene>
<evidence type="ECO:0000259" key="3">
    <source>
        <dbReference type="PROSITE" id="PS51898"/>
    </source>
</evidence>
<dbReference type="GO" id="GO:0015074">
    <property type="term" value="P:DNA integration"/>
    <property type="evidence" value="ECO:0007669"/>
    <property type="project" value="InterPro"/>
</dbReference>
<feature type="domain" description="Tyr recombinase" evidence="3">
    <location>
        <begin position="1"/>
        <end position="187"/>
    </location>
</feature>
<dbReference type="Pfam" id="PF04967">
    <property type="entry name" value="HTH_10"/>
    <property type="match status" value="1"/>
</dbReference>
<dbReference type="SUPFAM" id="SSF56349">
    <property type="entry name" value="DNA breaking-rejoining enzymes"/>
    <property type="match status" value="1"/>
</dbReference>
<keyword evidence="5" id="KW-1185">Reference proteome</keyword>
<dbReference type="InterPro" id="IPR013762">
    <property type="entry name" value="Integrase-like_cat_sf"/>
</dbReference>
<dbReference type="PROSITE" id="PS51898">
    <property type="entry name" value="TYR_RECOMBINASE"/>
    <property type="match status" value="1"/>
</dbReference>
<keyword evidence="2" id="KW-0233">DNA recombination</keyword>
<dbReference type="Proteomes" id="UP001149411">
    <property type="component" value="Unassembled WGS sequence"/>
</dbReference>
<dbReference type="GO" id="GO:0003677">
    <property type="term" value="F:DNA binding"/>
    <property type="evidence" value="ECO:0007669"/>
    <property type="project" value="InterPro"/>
</dbReference>
<dbReference type="InterPro" id="IPR011010">
    <property type="entry name" value="DNA_brk_join_enz"/>
</dbReference>